<dbReference type="InterPro" id="IPR033695">
    <property type="entry name" value="POLO_box_2"/>
</dbReference>
<feature type="region of interest" description="Disordered" evidence="9">
    <location>
        <begin position="407"/>
        <end position="489"/>
    </location>
</feature>
<comment type="similarity">
    <text evidence="8">Belongs to the protein kinase superfamily. Ser/Thr protein kinase family. CDC5/Polo subfamily.</text>
</comment>
<feature type="region of interest" description="Disordered" evidence="9">
    <location>
        <begin position="1"/>
        <end position="31"/>
    </location>
</feature>
<dbReference type="OMA" id="IQIHKSM"/>
<dbReference type="PANTHER" id="PTHR24345">
    <property type="entry name" value="SERINE/THREONINE-PROTEIN KINASE PLK"/>
    <property type="match status" value="1"/>
</dbReference>
<feature type="domain" description="POLO box" evidence="11">
    <location>
        <begin position="530"/>
        <end position="624"/>
    </location>
</feature>
<dbReference type="PROSITE" id="PS50011">
    <property type="entry name" value="PROTEIN_KINASE_DOM"/>
    <property type="match status" value="1"/>
</dbReference>
<dbReference type="Pfam" id="PF00069">
    <property type="entry name" value="Pkinase"/>
    <property type="match status" value="1"/>
</dbReference>
<dbReference type="InterPro" id="IPR008271">
    <property type="entry name" value="Ser/Thr_kinase_AS"/>
</dbReference>
<feature type="region of interest" description="Disordered" evidence="9">
    <location>
        <begin position="329"/>
        <end position="360"/>
    </location>
</feature>
<reference evidence="12 13" key="1">
    <citation type="submission" date="2015-07" db="EMBL/GenBank/DDBJ databases">
        <title>High-quality genome of monoxenous trypanosomatid Leptomonas pyrrhocoris.</title>
        <authorList>
            <person name="Flegontov P."/>
            <person name="Butenko A."/>
            <person name="Firsov S."/>
            <person name="Vlcek C."/>
            <person name="Logacheva M.D."/>
            <person name="Field M."/>
            <person name="Filatov D."/>
            <person name="Flegontova O."/>
            <person name="Gerasimov E."/>
            <person name="Jackson A.P."/>
            <person name="Kelly S."/>
            <person name="Opperdoes F."/>
            <person name="O'Reilly A."/>
            <person name="Votypka J."/>
            <person name="Yurchenko V."/>
            <person name="Lukes J."/>
        </authorList>
    </citation>
    <scope>NUCLEOTIDE SEQUENCE [LARGE SCALE GENOMIC DNA]</scope>
    <source>
        <strain evidence="12">H10</strain>
    </source>
</reference>
<dbReference type="PROSITE" id="PS00108">
    <property type="entry name" value="PROTEIN_KINASE_ST"/>
    <property type="match status" value="1"/>
</dbReference>
<proteinExistence type="inferred from homology"/>
<dbReference type="GO" id="GO:0004674">
    <property type="term" value="F:protein serine/threonine kinase activity"/>
    <property type="evidence" value="ECO:0007669"/>
    <property type="project" value="UniProtKB-KW"/>
</dbReference>
<dbReference type="VEuPathDB" id="TriTrypDB:LpyrH10_21_0720"/>
<dbReference type="InterPro" id="IPR017441">
    <property type="entry name" value="Protein_kinase_ATP_BS"/>
</dbReference>
<evidence type="ECO:0000259" key="11">
    <source>
        <dbReference type="PROSITE" id="PS50078"/>
    </source>
</evidence>
<feature type="binding site" evidence="7">
    <location>
        <position position="80"/>
    </location>
    <ligand>
        <name>ATP</name>
        <dbReference type="ChEBI" id="CHEBI:30616"/>
    </ligand>
</feature>
<comment type="catalytic activity">
    <reaction evidence="8">
        <text>L-threonyl-[protein] + ATP = O-phospho-L-threonyl-[protein] + ADP + H(+)</text>
        <dbReference type="Rhea" id="RHEA:46608"/>
        <dbReference type="Rhea" id="RHEA-COMP:11060"/>
        <dbReference type="Rhea" id="RHEA-COMP:11605"/>
        <dbReference type="ChEBI" id="CHEBI:15378"/>
        <dbReference type="ChEBI" id="CHEBI:30013"/>
        <dbReference type="ChEBI" id="CHEBI:30616"/>
        <dbReference type="ChEBI" id="CHEBI:61977"/>
        <dbReference type="ChEBI" id="CHEBI:456216"/>
        <dbReference type="EC" id="2.7.11.21"/>
    </reaction>
</comment>
<dbReference type="Proteomes" id="UP000037923">
    <property type="component" value="Unassembled WGS sequence"/>
</dbReference>
<dbReference type="GO" id="GO:0005634">
    <property type="term" value="C:nucleus"/>
    <property type="evidence" value="ECO:0007669"/>
    <property type="project" value="TreeGrafter"/>
</dbReference>
<keyword evidence="5 8" id="KW-0418">Kinase</keyword>
<sequence length="742" mass="82786">MDRMQRLGGVRSAPAYGPDGASPVTTADLPKPTFQPGTSIYEIDSTNGKLHKLTCGRVLGRGGFAKCYEVSDETGTYALKAVNRASLDKPKTQQKLHTEIAIHKRMKHKYIVNFMRTFRDRFYVYMLLEKCDHGTLMDLLKVRRLTVPETQYVMLQCLAAMQYMHDQCVIHRDLKPGNIMLDSELNVKIGDFGLAAELQYDGERKRTICGTPNYIAPEIIDHKSHGHSYEVDTWSLGVILYTLLVGQPPFQMEDVESTYKRIRQCRYDFPSCVPENARDLITSILQSSPSHRPTLMDIRQHSFFSSPPPPLTPPESFASFGLPVPGASAIDAPAPTSTRAGRRDSNVNMHHPPPPAVVPYSCGKDVVQVQREILRPISANVPPPQGVPTSPRLLVNLRQQQQLASPLVNNNNGVYAPPPTSTNANNNAPYYSRPGSPRGGVAAPSSGRRPSSTHFPPIDTRPTSPASPTAGAVTNAAAAERHRDEVKMNVDEEEKQQLTALHDRLHETLCGERGGGNDGADKEAPPPPVWVTQCADFSSKYGMAYRLNTGQTGAHFNDSTKIVWEPITDRVEYYARVKIEMPARDGTIGLFAKDELQIFNMHDYPTALDKKVTLTKYFKTYLSREQNTPNRVQVVTCSSFVPPTPARSTDPHTFNDFVYVKRWLRVDGALVFRLSNKTVQVCFEDGAEIILSSEWRVVTYTDPSGHRRTLPLSSVATEWEEAAERLRSTKNVLYKVIKDHCL</sequence>
<evidence type="ECO:0000256" key="5">
    <source>
        <dbReference type="ARBA" id="ARBA00022777"/>
    </source>
</evidence>
<evidence type="ECO:0000313" key="12">
    <source>
        <dbReference type="EMBL" id="KPA76176.1"/>
    </source>
</evidence>
<feature type="domain" description="POLO box" evidence="11">
    <location>
        <begin position="659"/>
        <end position="738"/>
    </location>
</feature>
<dbReference type="PROSITE" id="PS50078">
    <property type="entry name" value="POLO_BOX"/>
    <property type="match status" value="2"/>
</dbReference>
<gene>
    <name evidence="12" type="ORF">ABB37_07936</name>
</gene>
<keyword evidence="2 8" id="KW-0808">Transferase</keyword>
<dbReference type="FunFam" id="3.30.1120.30:FF:000015">
    <property type="entry name" value="Serine/threonine-protein kinase PLK"/>
    <property type="match status" value="1"/>
</dbReference>
<dbReference type="OrthoDB" id="408964at2759"/>
<dbReference type="SMART" id="SM00220">
    <property type="entry name" value="S_TKc"/>
    <property type="match status" value="1"/>
</dbReference>
<dbReference type="GO" id="GO:0005524">
    <property type="term" value="F:ATP binding"/>
    <property type="evidence" value="ECO:0007669"/>
    <property type="project" value="UniProtKB-UniRule"/>
</dbReference>
<dbReference type="Gene3D" id="1.10.510.10">
    <property type="entry name" value="Transferase(Phosphotransferase) domain 1"/>
    <property type="match status" value="1"/>
</dbReference>
<evidence type="ECO:0000256" key="8">
    <source>
        <dbReference type="RuleBase" id="RU361162"/>
    </source>
</evidence>
<dbReference type="Gene3D" id="3.30.1120.30">
    <property type="entry name" value="POLO box domain"/>
    <property type="match status" value="2"/>
</dbReference>
<comment type="caution">
    <text evidence="12">The sequence shown here is derived from an EMBL/GenBank/DDBJ whole genome shotgun (WGS) entry which is preliminary data.</text>
</comment>
<evidence type="ECO:0000256" key="9">
    <source>
        <dbReference type="SAM" id="MobiDB-lite"/>
    </source>
</evidence>
<feature type="compositionally biased region" description="Low complexity" evidence="9">
    <location>
        <begin position="421"/>
        <end position="432"/>
    </location>
</feature>
<dbReference type="EC" id="2.7.11.21" evidence="8"/>
<dbReference type="SUPFAM" id="SSF56112">
    <property type="entry name" value="Protein kinase-like (PK-like)"/>
    <property type="match status" value="1"/>
</dbReference>
<dbReference type="RefSeq" id="XP_015654615.1">
    <property type="nucleotide sequence ID" value="XM_015806744.1"/>
</dbReference>
<keyword evidence="13" id="KW-1185">Reference proteome</keyword>
<dbReference type="PANTHER" id="PTHR24345:SF0">
    <property type="entry name" value="CELL CYCLE SERINE_THREONINE-PROTEIN KINASE CDC5_MSD2"/>
    <property type="match status" value="1"/>
</dbReference>
<dbReference type="InterPro" id="IPR000719">
    <property type="entry name" value="Prot_kinase_dom"/>
</dbReference>
<feature type="compositionally biased region" description="Basic and acidic residues" evidence="9">
    <location>
        <begin position="479"/>
        <end position="489"/>
    </location>
</feature>
<evidence type="ECO:0000256" key="2">
    <source>
        <dbReference type="ARBA" id="ARBA00022679"/>
    </source>
</evidence>
<feature type="region of interest" description="Disordered" evidence="9">
    <location>
        <begin position="509"/>
        <end position="528"/>
    </location>
</feature>
<feature type="domain" description="Protein kinase" evidence="10">
    <location>
        <begin position="53"/>
        <end position="304"/>
    </location>
</feature>
<protein>
    <recommendedName>
        <fullName evidence="8">Serine/threonine-protein kinase PLK</fullName>
        <ecNumber evidence="8">2.7.11.21</ecNumber>
    </recommendedName>
    <alternativeName>
        <fullName evidence="8">Polo-like kinase</fullName>
    </alternativeName>
</protein>
<evidence type="ECO:0000256" key="7">
    <source>
        <dbReference type="PROSITE-ProRule" id="PRU10141"/>
    </source>
</evidence>
<keyword evidence="1 8" id="KW-0723">Serine/threonine-protein kinase</keyword>
<dbReference type="FunFam" id="3.30.1120.30:FF:000008">
    <property type="entry name" value="Serine/threonine-protein kinase PLK"/>
    <property type="match status" value="1"/>
</dbReference>
<dbReference type="InterPro" id="IPR000959">
    <property type="entry name" value="POLO_box_dom"/>
</dbReference>
<dbReference type="InterPro" id="IPR011009">
    <property type="entry name" value="Kinase-like_dom_sf"/>
</dbReference>
<dbReference type="InterPro" id="IPR036947">
    <property type="entry name" value="POLO_box_dom_sf"/>
</dbReference>
<dbReference type="InterPro" id="IPR033701">
    <property type="entry name" value="POLO_box_1"/>
</dbReference>
<dbReference type="PROSITE" id="PS00107">
    <property type="entry name" value="PROTEIN_KINASE_ATP"/>
    <property type="match status" value="1"/>
</dbReference>
<dbReference type="SUPFAM" id="SSF82615">
    <property type="entry name" value="Polo-box domain"/>
    <property type="match status" value="2"/>
</dbReference>
<accession>A0A0M9FUK4</accession>
<evidence type="ECO:0000256" key="6">
    <source>
        <dbReference type="ARBA" id="ARBA00022840"/>
    </source>
</evidence>
<keyword evidence="3" id="KW-0677">Repeat</keyword>
<dbReference type="CDD" id="cd13118">
    <property type="entry name" value="POLO_box_1"/>
    <property type="match status" value="1"/>
</dbReference>
<evidence type="ECO:0000259" key="10">
    <source>
        <dbReference type="PROSITE" id="PS50011"/>
    </source>
</evidence>
<dbReference type="GeneID" id="26908221"/>
<organism evidence="12 13">
    <name type="scientific">Leptomonas pyrrhocoris</name>
    <name type="common">Firebug parasite</name>
    <dbReference type="NCBI Taxonomy" id="157538"/>
    <lineage>
        <taxon>Eukaryota</taxon>
        <taxon>Discoba</taxon>
        <taxon>Euglenozoa</taxon>
        <taxon>Kinetoplastea</taxon>
        <taxon>Metakinetoplastina</taxon>
        <taxon>Trypanosomatida</taxon>
        <taxon>Trypanosomatidae</taxon>
        <taxon>Leishmaniinae</taxon>
        <taxon>Leptomonas</taxon>
    </lineage>
</organism>
<feature type="compositionally biased region" description="Low complexity" evidence="9">
    <location>
        <begin position="466"/>
        <end position="478"/>
    </location>
</feature>
<dbReference type="AlphaFoldDB" id="A0A0M9FUK4"/>
<dbReference type="CDD" id="cd13117">
    <property type="entry name" value="POLO_box_2"/>
    <property type="match status" value="1"/>
</dbReference>
<dbReference type="Pfam" id="PF00659">
    <property type="entry name" value="POLO_box"/>
    <property type="match status" value="2"/>
</dbReference>
<evidence type="ECO:0000256" key="3">
    <source>
        <dbReference type="ARBA" id="ARBA00022737"/>
    </source>
</evidence>
<dbReference type="EMBL" id="LGTL01000021">
    <property type="protein sequence ID" value="KPA76176.1"/>
    <property type="molecule type" value="Genomic_DNA"/>
</dbReference>
<dbReference type="Gene3D" id="3.30.200.20">
    <property type="entry name" value="Phosphorylase Kinase, domain 1"/>
    <property type="match status" value="1"/>
</dbReference>
<dbReference type="FunFam" id="3.30.200.20:FF:000877">
    <property type="entry name" value="Serine/threonine-protein kinase PLK"/>
    <property type="match status" value="1"/>
</dbReference>
<dbReference type="FunFam" id="1.10.510.10:FF:001097">
    <property type="entry name" value="Serine/threonine-protein kinase PLK"/>
    <property type="match status" value="1"/>
</dbReference>
<name>A0A0M9FUK4_LEPPY</name>
<keyword evidence="6 7" id="KW-0067">ATP-binding</keyword>
<dbReference type="CDD" id="cd14099">
    <property type="entry name" value="STKc_PLK"/>
    <property type="match status" value="1"/>
</dbReference>
<evidence type="ECO:0000256" key="1">
    <source>
        <dbReference type="ARBA" id="ARBA00022527"/>
    </source>
</evidence>
<evidence type="ECO:0000256" key="4">
    <source>
        <dbReference type="ARBA" id="ARBA00022741"/>
    </source>
</evidence>
<evidence type="ECO:0000313" key="13">
    <source>
        <dbReference type="Proteomes" id="UP000037923"/>
    </source>
</evidence>
<keyword evidence="4 7" id="KW-0547">Nucleotide-binding</keyword>